<evidence type="ECO:0000259" key="3">
    <source>
        <dbReference type="Pfam" id="PF01636"/>
    </source>
</evidence>
<evidence type="ECO:0000313" key="4">
    <source>
        <dbReference type="EMBL" id="GAA4410809.1"/>
    </source>
</evidence>
<dbReference type="Gene3D" id="3.90.1200.10">
    <property type="match status" value="1"/>
</dbReference>
<evidence type="ECO:0000313" key="5">
    <source>
        <dbReference type="Proteomes" id="UP001500945"/>
    </source>
</evidence>
<dbReference type="SUPFAM" id="SSF56112">
    <property type="entry name" value="Protein kinase-like (PK-like)"/>
    <property type="match status" value="1"/>
</dbReference>
<dbReference type="PANTHER" id="PTHR12526">
    <property type="entry name" value="GLYCOSYLTRANSFERASE"/>
    <property type="match status" value="1"/>
</dbReference>
<dbReference type="Gene3D" id="3.40.50.2000">
    <property type="entry name" value="Glycogen Phosphorylase B"/>
    <property type="match status" value="2"/>
</dbReference>
<name>A0ABP8KNF5_9MICO</name>
<evidence type="ECO:0000259" key="2">
    <source>
        <dbReference type="Pfam" id="PF00534"/>
    </source>
</evidence>
<feature type="domain" description="Aminoglycoside phosphotransferase" evidence="3">
    <location>
        <begin position="524"/>
        <end position="707"/>
    </location>
</feature>
<comment type="caution">
    <text evidence="4">The sequence shown here is derived from an EMBL/GenBank/DDBJ whole genome shotgun (WGS) entry which is preliminary data.</text>
</comment>
<evidence type="ECO:0000256" key="1">
    <source>
        <dbReference type="ARBA" id="ARBA00022679"/>
    </source>
</evidence>
<keyword evidence="1" id="KW-0808">Transferase</keyword>
<dbReference type="EMBL" id="BAABGM010000020">
    <property type="protein sequence ID" value="GAA4410809.1"/>
    <property type="molecule type" value="Genomic_DNA"/>
</dbReference>
<dbReference type="SUPFAM" id="SSF53756">
    <property type="entry name" value="UDP-Glycosyltransferase/glycogen phosphorylase"/>
    <property type="match status" value="1"/>
</dbReference>
<keyword evidence="5" id="KW-1185">Reference proteome</keyword>
<sequence length="798" mass="85266">MPARVIYLTRSWPRLSQTFVVNEVLALERRGVDLEVHAMAPSGEEVRQPQVDRVRRPVRYTTDAAPPADHALVAARWPQRYDATSRFAGEQPGLSSGYANATTRQCFEHAVQLAARCLRLEADGIRVTHLHAHFAHDPALVALLHHRLTGLTYSITAHARDLYQIPPENLRTRVASATSVLTCCRANVDYLDAHLEPSVAERVRVVHHGIDLEQFTPRSHPAGERVPRVVSVGRLVEKKGFPDLLRACAALAPDRPFRLTVLGDGPLRPALEAQRTALGLDGVVDFEGEHDSSVVVETMRAADVFALTPYVTTDGDRDGVPNVVVEAMAAGLPVVATEVGGVGEAVTHGHDGLLCAPRDVAAIAANLGELLADPARRQEMGRRARATVEASFDVDRAAEQLVDVFSLAARPRAHYEAFLGAIDPARMPVGEGGGDCVVLDAKFEPGRPATVLYRHATRLVHATVEPSGVTVEEFPTDPALPTLPAVLDPAVLGPALAGAIGDPDAERVEARLRLLRYRPGRRATVEVTLGGGPAQGRYVAKVYHDGAKAAAVAAEGAALVGRPSRAPLLLAPVVAHLPDLAVVAQAWVEGVPLTDADAPRAAAALAVLHGLSVPAGRPRPVDRELRRFVSRSMAIRSVDPEAGEPLLELAERLHSTQAPPGPASLVHGDCKPSQFLACGDDVAILDLDHCGVADPASDVGTFVATLRQQAIRSNPSDPCAADATEPTARAFVDAYRDAVAPEPEGTFAARVDFYVAVALMRKALRAFARSPLSDEPRLVAADARRGLDTPWRNQHVLG</sequence>
<evidence type="ECO:0008006" key="6">
    <source>
        <dbReference type="Google" id="ProtNLM"/>
    </source>
</evidence>
<dbReference type="InterPro" id="IPR001296">
    <property type="entry name" value="Glyco_trans_1"/>
</dbReference>
<reference evidence="5" key="1">
    <citation type="journal article" date="2019" name="Int. J. Syst. Evol. Microbiol.">
        <title>The Global Catalogue of Microorganisms (GCM) 10K type strain sequencing project: providing services to taxonomists for standard genome sequencing and annotation.</title>
        <authorList>
            <consortium name="The Broad Institute Genomics Platform"/>
            <consortium name="The Broad Institute Genome Sequencing Center for Infectious Disease"/>
            <person name="Wu L."/>
            <person name="Ma J."/>
        </authorList>
    </citation>
    <scope>NUCLEOTIDE SEQUENCE [LARGE SCALE GENOMIC DNA]</scope>
    <source>
        <strain evidence="5">JCM 17809</strain>
    </source>
</reference>
<dbReference type="Pfam" id="PF01636">
    <property type="entry name" value="APH"/>
    <property type="match status" value="1"/>
</dbReference>
<accession>A0ABP8KNF5</accession>
<dbReference type="InterPro" id="IPR011009">
    <property type="entry name" value="Kinase-like_dom_sf"/>
</dbReference>
<feature type="domain" description="Glycosyl transferase family 1" evidence="2">
    <location>
        <begin position="217"/>
        <end position="386"/>
    </location>
</feature>
<dbReference type="InterPro" id="IPR002575">
    <property type="entry name" value="Aminoglycoside_PTrfase"/>
</dbReference>
<organism evidence="4 5">
    <name type="scientific">Fodinibacter luteus</name>
    <dbReference type="NCBI Taxonomy" id="552064"/>
    <lineage>
        <taxon>Bacteria</taxon>
        <taxon>Bacillati</taxon>
        <taxon>Actinomycetota</taxon>
        <taxon>Actinomycetes</taxon>
        <taxon>Micrococcales</taxon>
        <taxon>Intrasporangiaceae</taxon>
        <taxon>Fodinibacter (ex Wang et al. 2009)</taxon>
    </lineage>
</organism>
<gene>
    <name evidence="4" type="ORF">GCM10023168_30900</name>
</gene>
<dbReference type="Pfam" id="PF00534">
    <property type="entry name" value="Glycos_transf_1"/>
    <property type="match status" value="1"/>
</dbReference>
<dbReference type="Proteomes" id="UP001500945">
    <property type="component" value="Unassembled WGS sequence"/>
</dbReference>
<proteinExistence type="predicted"/>
<protein>
    <recommendedName>
        <fullName evidence="6">D-inositol 3-phosphate glycosyltransferase</fullName>
    </recommendedName>
</protein>